<dbReference type="PROSITE" id="PS50045">
    <property type="entry name" value="SIGMA54_INTERACT_4"/>
    <property type="match status" value="1"/>
</dbReference>
<dbReference type="InterPro" id="IPR011006">
    <property type="entry name" value="CheY-like_superfamily"/>
</dbReference>
<dbReference type="CDD" id="cd00009">
    <property type="entry name" value="AAA"/>
    <property type="match status" value="1"/>
</dbReference>
<comment type="caution">
    <text evidence="6">The sequence shown here is derived from an EMBL/GenBank/DDBJ whole genome shotgun (WGS) entry which is preliminary data.</text>
</comment>
<dbReference type="AlphaFoldDB" id="A0A1F4STP4"/>
<dbReference type="PANTHER" id="PTHR32071">
    <property type="entry name" value="TRANSCRIPTIONAL REGULATORY PROTEIN"/>
    <property type="match status" value="1"/>
</dbReference>
<accession>A0A1F4STP4</accession>
<dbReference type="SUPFAM" id="SSF52540">
    <property type="entry name" value="P-loop containing nucleoside triphosphate hydrolases"/>
    <property type="match status" value="1"/>
</dbReference>
<evidence type="ECO:0000256" key="2">
    <source>
        <dbReference type="ARBA" id="ARBA00022840"/>
    </source>
</evidence>
<dbReference type="GO" id="GO:0006355">
    <property type="term" value="P:regulation of DNA-templated transcription"/>
    <property type="evidence" value="ECO:0007669"/>
    <property type="project" value="InterPro"/>
</dbReference>
<organism evidence="6 7">
    <name type="scientific">candidate division WOR-1 bacterium RIFOXYB2_FULL_37_13</name>
    <dbReference type="NCBI Taxonomy" id="1802579"/>
    <lineage>
        <taxon>Bacteria</taxon>
        <taxon>Bacillati</taxon>
        <taxon>Saganbacteria</taxon>
    </lineage>
</organism>
<feature type="domain" description="Response regulatory" evidence="5">
    <location>
        <begin position="7"/>
        <end position="120"/>
    </location>
</feature>
<dbReference type="Gene3D" id="1.10.8.60">
    <property type="match status" value="1"/>
</dbReference>
<dbReference type="STRING" id="1802579.A2310_04200"/>
<evidence type="ECO:0000256" key="1">
    <source>
        <dbReference type="ARBA" id="ARBA00022741"/>
    </source>
</evidence>
<gene>
    <name evidence="6" type="ORF">A2310_04200</name>
</gene>
<keyword evidence="1" id="KW-0547">Nucleotide-binding</keyword>
<dbReference type="Pfam" id="PF00072">
    <property type="entry name" value="Response_reg"/>
    <property type="match status" value="1"/>
</dbReference>
<dbReference type="Pfam" id="PF25601">
    <property type="entry name" value="AAA_lid_14"/>
    <property type="match status" value="1"/>
</dbReference>
<dbReference type="InterPro" id="IPR002078">
    <property type="entry name" value="Sigma_54_int"/>
</dbReference>
<dbReference type="GO" id="GO:0000160">
    <property type="term" value="P:phosphorelay signal transduction system"/>
    <property type="evidence" value="ECO:0007669"/>
    <property type="project" value="InterPro"/>
</dbReference>
<feature type="domain" description="Sigma-54 factor interaction" evidence="4">
    <location>
        <begin position="147"/>
        <end position="335"/>
    </location>
</feature>
<dbReference type="Pfam" id="PF00158">
    <property type="entry name" value="Sigma54_activat"/>
    <property type="match status" value="1"/>
</dbReference>
<evidence type="ECO:0008006" key="8">
    <source>
        <dbReference type="Google" id="ProtNLM"/>
    </source>
</evidence>
<dbReference type="Proteomes" id="UP000178417">
    <property type="component" value="Unassembled WGS sequence"/>
</dbReference>
<evidence type="ECO:0000256" key="3">
    <source>
        <dbReference type="PROSITE-ProRule" id="PRU00169"/>
    </source>
</evidence>
<protein>
    <recommendedName>
        <fullName evidence="8">Fis family transcriptional regulator</fullName>
    </recommendedName>
</protein>
<reference evidence="6 7" key="1">
    <citation type="journal article" date="2016" name="Nat. Commun.">
        <title>Thousands of microbial genomes shed light on interconnected biogeochemical processes in an aquifer system.</title>
        <authorList>
            <person name="Anantharaman K."/>
            <person name="Brown C.T."/>
            <person name="Hug L.A."/>
            <person name="Sharon I."/>
            <person name="Castelle C.J."/>
            <person name="Probst A.J."/>
            <person name="Thomas B.C."/>
            <person name="Singh A."/>
            <person name="Wilkins M.J."/>
            <person name="Karaoz U."/>
            <person name="Brodie E.L."/>
            <person name="Williams K.H."/>
            <person name="Hubbard S.S."/>
            <person name="Banfield J.F."/>
        </authorList>
    </citation>
    <scope>NUCLEOTIDE SEQUENCE [LARGE SCALE GENOMIC DNA]</scope>
</reference>
<keyword evidence="2" id="KW-0067">ATP-binding</keyword>
<dbReference type="SUPFAM" id="SSF52172">
    <property type="entry name" value="CheY-like"/>
    <property type="match status" value="1"/>
</dbReference>
<dbReference type="Gene3D" id="3.40.50.300">
    <property type="entry name" value="P-loop containing nucleotide triphosphate hydrolases"/>
    <property type="match status" value="1"/>
</dbReference>
<dbReference type="EMBL" id="MEUB01000014">
    <property type="protein sequence ID" value="OGC23801.1"/>
    <property type="molecule type" value="Genomic_DNA"/>
</dbReference>
<dbReference type="Gene3D" id="3.40.50.2300">
    <property type="match status" value="1"/>
</dbReference>
<evidence type="ECO:0000259" key="5">
    <source>
        <dbReference type="PROSITE" id="PS50110"/>
    </source>
</evidence>
<dbReference type="InterPro" id="IPR027417">
    <property type="entry name" value="P-loop_NTPase"/>
</dbReference>
<dbReference type="PROSITE" id="PS50110">
    <property type="entry name" value="RESPONSE_REGULATORY"/>
    <property type="match status" value="1"/>
</dbReference>
<sequence length="404" mass="44935">MNNTTSTVLVVDDETSIRESFKLIFTGRYNLVQAASGEGAVKQIVDHSVDVAYLDIRMPGMDGIETLKRLKEISPQTQVVMVTAVNDVQRASEAVKLGAFNYVVKPFDVNFLLDLTEKLIIRKGMLSVFGGIRSECPSPFIRGMGKVEKIAASNDWVLITGEPGVEKEWLARFIHQQSKEVKPFMVFNVNGKSAGFIESKLFGQVGGETVADIRREPGLVEEAGTIFIDNIDLLPKRLQNKLVEVTARLIGGTSEKEITFENGLKSKLLQMINIPSLRERAAGISEIIDYFFNKSKALHGGIVKEISKEAKDLFMSYSWPGNVEELSVTIDKLVLVGENPVINIDDLPLHLLISSADVIALPFEEVFTDFEKRFIKQLIEKNDGDLLKTAQMLGIQPYILETKI</sequence>
<dbReference type="SMART" id="SM00448">
    <property type="entry name" value="REC"/>
    <property type="match status" value="1"/>
</dbReference>
<proteinExistence type="predicted"/>
<dbReference type="Gene3D" id="1.10.10.60">
    <property type="entry name" value="Homeodomain-like"/>
    <property type="match status" value="1"/>
</dbReference>
<dbReference type="InterPro" id="IPR058031">
    <property type="entry name" value="AAA_lid_NorR"/>
</dbReference>
<keyword evidence="3" id="KW-0597">Phosphoprotein</keyword>
<name>A0A1F4STP4_UNCSA</name>
<evidence type="ECO:0000259" key="4">
    <source>
        <dbReference type="PROSITE" id="PS50045"/>
    </source>
</evidence>
<feature type="modified residue" description="4-aspartylphosphate" evidence="3">
    <location>
        <position position="55"/>
    </location>
</feature>
<evidence type="ECO:0000313" key="6">
    <source>
        <dbReference type="EMBL" id="OGC23801.1"/>
    </source>
</evidence>
<dbReference type="GO" id="GO:0005524">
    <property type="term" value="F:ATP binding"/>
    <property type="evidence" value="ECO:0007669"/>
    <property type="project" value="UniProtKB-KW"/>
</dbReference>
<evidence type="ECO:0000313" key="7">
    <source>
        <dbReference type="Proteomes" id="UP000178417"/>
    </source>
</evidence>
<dbReference type="InterPro" id="IPR001789">
    <property type="entry name" value="Sig_transdc_resp-reg_receiver"/>
</dbReference>